<sequence length="36" mass="4257">MFALNRHWVHLEICVTINCALLRHLLVGPDPHRHLM</sequence>
<reference evidence="1" key="1">
    <citation type="submission" date="2014-11" db="EMBL/GenBank/DDBJ databases">
        <authorList>
            <person name="Amaro Gonzalez C."/>
        </authorList>
    </citation>
    <scope>NUCLEOTIDE SEQUENCE</scope>
</reference>
<name>A0A0E9XXX7_ANGAN</name>
<accession>A0A0E9XXX7</accession>
<evidence type="ECO:0000313" key="1">
    <source>
        <dbReference type="EMBL" id="JAI06716.1"/>
    </source>
</evidence>
<protein>
    <submittedName>
        <fullName evidence="1">Uncharacterized protein</fullName>
    </submittedName>
</protein>
<dbReference type="EMBL" id="GBXM01001862">
    <property type="protein sequence ID" value="JAI06716.1"/>
    <property type="molecule type" value="Transcribed_RNA"/>
</dbReference>
<reference evidence="1" key="2">
    <citation type="journal article" date="2015" name="Fish Shellfish Immunol.">
        <title>Early steps in the European eel (Anguilla anguilla)-Vibrio vulnificus interaction in the gills: Role of the RtxA13 toxin.</title>
        <authorList>
            <person name="Callol A."/>
            <person name="Pajuelo D."/>
            <person name="Ebbesson L."/>
            <person name="Teles M."/>
            <person name="MacKenzie S."/>
            <person name="Amaro C."/>
        </authorList>
    </citation>
    <scope>NUCLEOTIDE SEQUENCE</scope>
</reference>
<proteinExistence type="predicted"/>
<organism evidence="1">
    <name type="scientific">Anguilla anguilla</name>
    <name type="common">European freshwater eel</name>
    <name type="synonym">Muraena anguilla</name>
    <dbReference type="NCBI Taxonomy" id="7936"/>
    <lineage>
        <taxon>Eukaryota</taxon>
        <taxon>Metazoa</taxon>
        <taxon>Chordata</taxon>
        <taxon>Craniata</taxon>
        <taxon>Vertebrata</taxon>
        <taxon>Euteleostomi</taxon>
        <taxon>Actinopterygii</taxon>
        <taxon>Neopterygii</taxon>
        <taxon>Teleostei</taxon>
        <taxon>Anguilliformes</taxon>
        <taxon>Anguillidae</taxon>
        <taxon>Anguilla</taxon>
    </lineage>
</organism>
<dbReference type="AlphaFoldDB" id="A0A0E9XXX7"/>